<feature type="transmembrane region" description="Helical" evidence="3">
    <location>
        <begin position="21"/>
        <end position="40"/>
    </location>
</feature>
<evidence type="ECO:0000313" key="5">
    <source>
        <dbReference type="EnsemblPlants" id="Pp3c21_20300V3.1"/>
    </source>
</evidence>
<dbReference type="Gramene" id="Pp3c21_20300V3.2">
    <property type="protein sequence ID" value="Pp3c21_20300V3.2"/>
    <property type="gene ID" value="Pp3c21_20300"/>
</dbReference>
<dbReference type="EMBL" id="ABEU02000021">
    <property type="protein sequence ID" value="PNR32303.1"/>
    <property type="molecule type" value="Genomic_DNA"/>
</dbReference>
<feature type="region of interest" description="Disordered" evidence="2">
    <location>
        <begin position="368"/>
        <end position="398"/>
    </location>
</feature>
<feature type="compositionally biased region" description="Polar residues" evidence="2">
    <location>
        <begin position="912"/>
        <end position="924"/>
    </location>
</feature>
<reference evidence="5" key="3">
    <citation type="submission" date="2020-12" db="UniProtKB">
        <authorList>
            <consortium name="EnsemblPlants"/>
        </authorList>
    </citation>
    <scope>IDENTIFICATION</scope>
</reference>
<evidence type="ECO:0000256" key="1">
    <source>
        <dbReference type="SAM" id="Coils"/>
    </source>
</evidence>
<feature type="coiled-coil region" evidence="1">
    <location>
        <begin position="291"/>
        <end position="353"/>
    </location>
</feature>
<dbReference type="EnsemblPlants" id="Pp3c21_20300V3.2">
    <property type="protein sequence ID" value="Pp3c21_20300V3.2"/>
    <property type="gene ID" value="Pp3c21_20300"/>
</dbReference>
<proteinExistence type="predicted"/>
<evidence type="ECO:0000313" key="6">
    <source>
        <dbReference type="Proteomes" id="UP000006727"/>
    </source>
</evidence>
<feature type="compositionally biased region" description="Low complexity" evidence="2">
    <location>
        <begin position="873"/>
        <end position="886"/>
    </location>
</feature>
<keyword evidence="3" id="KW-0812">Transmembrane</keyword>
<dbReference type="AlphaFoldDB" id="A0A2K1ISP9"/>
<protein>
    <submittedName>
        <fullName evidence="4 5">Uncharacterized protein</fullName>
    </submittedName>
</protein>
<keyword evidence="1" id="KW-0175">Coiled coil</keyword>
<evidence type="ECO:0000256" key="3">
    <source>
        <dbReference type="SAM" id="Phobius"/>
    </source>
</evidence>
<dbReference type="PANTHER" id="PTHR34462:SF1">
    <property type="entry name" value="OS05G0587400 PROTEIN"/>
    <property type="match status" value="1"/>
</dbReference>
<evidence type="ECO:0000256" key="2">
    <source>
        <dbReference type="SAM" id="MobiDB-lite"/>
    </source>
</evidence>
<dbReference type="Gramene" id="Pp3c21_20300V3.1">
    <property type="protein sequence ID" value="Pp3c21_20300V3.1"/>
    <property type="gene ID" value="Pp3c21_20300"/>
</dbReference>
<feature type="region of interest" description="Disordered" evidence="2">
    <location>
        <begin position="859"/>
        <end position="969"/>
    </location>
</feature>
<reference evidence="4 6" key="2">
    <citation type="journal article" date="2018" name="Plant J.">
        <title>The Physcomitrella patens chromosome-scale assembly reveals moss genome structure and evolution.</title>
        <authorList>
            <person name="Lang D."/>
            <person name="Ullrich K.K."/>
            <person name="Murat F."/>
            <person name="Fuchs J."/>
            <person name="Jenkins J."/>
            <person name="Haas F.B."/>
            <person name="Piednoel M."/>
            <person name="Gundlach H."/>
            <person name="Van Bel M."/>
            <person name="Meyberg R."/>
            <person name="Vives C."/>
            <person name="Morata J."/>
            <person name="Symeonidi A."/>
            <person name="Hiss M."/>
            <person name="Muchero W."/>
            <person name="Kamisugi Y."/>
            <person name="Saleh O."/>
            <person name="Blanc G."/>
            <person name="Decker E.L."/>
            <person name="van Gessel N."/>
            <person name="Grimwood J."/>
            <person name="Hayes R.D."/>
            <person name="Graham S.W."/>
            <person name="Gunter L.E."/>
            <person name="McDaniel S.F."/>
            <person name="Hoernstein S.N.W."/>
            <person name="Larsson A."/>
            <person name="Li F.W."/>
            <person name="Perroud P.F."/>
            <person name="Phillips J."/>
            <person name="Ranjan P."/>
            <person name="Rokshar D.S."/>
            <person name="Rothfels C.J."/>
            <person name="Schneider L."/>
            <person name="Shu S."/>
            <person name="Stevenson D.W."/>
            <person name="Thummler F."/>
            <person name="Tillich M."/>
            <person name="Villarreal Aguilar J.C."/>
            <person name="Widiez T."/>
            <person name="Wong G.K."/>
            <person name="Wymore A."/>
            <person name="Zhang Y."/>
            <person name="Zimmer A.D."/>
            <person name="Quatrano R.S."/>
            <person name="Mayer K.F.X."/>
            <person name="Goodstein D."/>
            <person name="Casacuberta J.M."/>
            <person name="Vandepoele K."/>
            <person name="Reski R."/>
            <person name="Cuming A.C."/>
            <person name="Tuskan G.A."/>
            <person name="Maumus F."/>
            <person name="Salse J."/>
            <person name="Schmutz J."/>
            <person name="Rensing S.A."/>
        </authorList>
    </citation>
    <scope>NUCLEOTIDE SEQUENCE [LARGE SCALE GENOMIC DNA]</scope>
    <source>
        <strain evidence="5 6">cv. Gransden 2004</strain>
    </source>
</reference>
<dbReference type="RefSeq" id="XP_024358841.1">
    <property type="nucleotide sequence ID" value="XM_024503073.2"/>
</dbReference>
<feature type="region of interest" description="Disordered" evidence="2">
    <location>
        <begin position="1009"/>
        <end position="1030"/>
    </location>
</feature>
<keyword evidence="3" id="KW-0472">Membrane</keyword>
<name>A0A2K1ISP9_PHYPA</name>
<dbReference type="PaxDb" id="3218-PP1S228_54V6.1"/>
<keyword evidence="3" id="KW-1133">Transmembrane helix</keyword>
<feature type="compositionally biased region" description="Polar residues" evidence="2">
    <location>
        <begin position="1009"/>
        <end position="1025"/>
    </location>
</feature>
<sequence length="1101" mass="122780">MHSQQVSGDRTLVMGPKRDGPNWVMIAGGAIVMAVGIVIGRKQIQCQRDQFRGRSSNLLKAEISTFVDPKVTSSKGTPGSRGVDYEFDAPRVKELFDDNFSPDGTGSKLSWKAPRVMAHWDGSGTPASFQPQVDFYSSKPKRTLPNKSSLPAFKMCRQMKDETSSGEEPPSDTYSSSALRAGLASKREMVIRLRKQLRSRDTIIFDLQGQISDQDQVIAMHRAQTADLQERLDSTNTEIFNTNLEMQRLRKEMRMIVAKPVFDIEDLNESDISDHKKQLTNTNLKAVLLETNMLKEKIIRLQIKKQDLKSQVQAFSRECELLFRKVSALDAEREELKKLINEKGLMLEAKEQEWIELTAAFVNLQRNSHPENRDSDWTRISDVSRASDTRSENSRGTWSDAFDQPVSCNTSDDYCPRSPNIIDSDNQLAGDCVRSYNTLFRQSPSPLHSDGSVSKPGSRTNLTGCTCKSMCDGSPNYDGPDCDNDETPSLSLVWTLQQEVYQLSDALASKSKAVSQKKLETSRVLTEFQATQATSISRPDEYDWEYLSQVLCFSPDGTSTEQLQGLSHKLEKVAKQQQVEDELEALARHQSKIRALRSRLSKLNAKSNAKMDESSNESALRVAWMISDVAERLNVQEERVRETSMDIQQLSMSLQLSSPYVPRSKKQELRRMLQGCGKHADGSIRNCVVHKDIPVSPGPSADSSYVAPEPKSDNYSSRFFDRQISFSSLPHKEDALMLSPEKLPDKVYEFQVGAFDPLPTIKTRKSGNLGAANSSLRKSAIHQGPGTGLKWDAGMEKPIVQKSTRRVCFSPEEVTGGFSFRPSASKALLSPDSVRRTNFEADDSVTNSEHFQFRPEIHEASDQETSTEVGAQHDYSSSCTHASSHSQPTISWSASVGPENRDNLRRLFFKPENSSHTGNSSNTVPDRKKDAANELGDSYNTERDYGYVTDDGNIEVQTKRPTDEDSPSVLVASSNSAMLKQDMHSGPGPVGMSPFAARMACFDMKRSSSSLTASQGNEGANQGVSLPSRDEDADDLASYIDLKLNVGKENLRSNGLFQFGSQSVSRMISSKDNWEESQAMSGKDIFRCDRRRWNSSQDSCR</sequence>
<dbReference type="GeneID" id="112273965"/>
<dbReference type="EnsemblPlants" id="Pp3c21_20300V3.1">
    <property type="protein sequence ID" value="Pp3c21_20300V3.1"/>
    <property type="gene ID" value="Pp3c21_20300"/>
</dbReference>
<accession>A0A2K1ISP9</accession>
<feature type="region of interest" description="Disordered" evidence="2">
    <location>
        <begin position="159"/>
        <end position="179"/>
    </location>
</feature>
<dbReference type="Proteomes" id="UP000006727">
    <property type="component" value="Chromosome 21"/>
</dbReference>
<evidence type="ECO:0000313" key="4">
    <source>
        <dbReference type="EMBL" id="PNR32303.1"/>
    </source>
</evidence>
<gene>
    <name evidence="5" type="primary">LOC112273965</name>
    <name evidence="4" type="ORF">PHYPA_026429</name>
</gene>
<organism evidence="4">
    <name type="scientific">Physcomitrium patens</name>
    <name type="common">Spreading-leaved earth moss</name>
    <name type="synonym">Physcomitrella patens</name>
    <dbReference type="NCBI Taxonomy" id="3218"/>
    <lineage>
        <taxon>Eukaryota</taxon>
        <taxon>Viridiplantae</taxon>
        <taxon>Streptophyta</taxon>
        <taxon>Embryophyta</taxon>
        <taxon>Bryophyta</taxon>
        <taxon>Bryophytina</taxon>
        <taxon>Bryopsida</taxon>
        <taxon>Funariidae</taxon>
        <taxon>Funariales</taxon>
        <taxon>Funariaceae</taxon>
        <taxon>Physcomitrium</taxon>
    </lineage>
</organism>
<keyword evidence="6" id="KW-1185">Reference proteome</keyword>
<feature type="compositionally biased region" description="Basic and acidic residues" evidence="2">
    <location>
        <begin position="368"/>
        <end position="379"/>
    </location>
</feature>
<dbReference type="PANTHER" id="PTHR34462">
    <property type="entry name" value="OS05G0587400 PROTEIN"/>
    <property type="match status" value="1"/>
</dbReference>
<feature type="coiled-coil region" evidence="1">
    <location>
        <begin position="579"/>
        <end position="613"/>
    </location>
</feature>
<reference evidence="4 6" key="1">
    <citation type="journal article" date="2008" name="Science">
        <title>The Physcomitrella genome reveals evolutionary insights into the conquest of land by plants.</title>
        <authorList>
            <person name="Rensing S."/>
            <person name="Lang D."/>
            <person name="Zimmer A."/>
            <person name="Terry A."/>
            <person name="Salamov A."/>
            <person name="Shapiro H."/>
            <person name="Nishiyama T."/>
            <person name="Perroud P.-F."/>
            <person name="Lindquist E."/>
            <person name="Kamisugi Y."/>
            <person name="Tanahashi T."/>
            <person name="Sakakibara K."/>
            <person name="Fujita T."/>
            <person name="Oishi K."/>
            <person name="Shin-I T."/>
            <person name="Kuroki Y."/>
            <person name="Toyoda A."/>
            <person name="Suzuki Y."/>
            <person name="Hashimoto A."/>
            <person name="Yamaguchi K."/>
            <person name="Sugano A."/>
            <person name="Kohara Y."/>
            <person name="Fujiyama A."/>
            <person name="Anterola A."/>
            <person name="Aoki S."/>
            <person name="Ashton N."/>
            <person name="Barbazuk W.B."/>
            <person name="Barker E."/>
            <person name="Bennetzen J."/>
            <person name="Bezanilla M."/>
            <person name="Blankenship R."/>
            <person name="Cho S.H."/>
            <person name="Dutcher S."/>
            <person name="Estelle M."/>
            <person name="Fawcett J.A."/>
            <person name="Gundlach H."/>
            <person name="Hanada K."/>
            <person name="Heyl A."/>
            <person name="Hicks K.A."/>
            <person name="Hugh J."/>
            <person name="Lohr M."/>
            <person name="Mayer K."/>
            <person name="Melkozernov A."/>
            <person name="Murata T."/>
            <person name="Nelson D."/>
            <person name="Pils B."/>
            <person name="Prigge M."/>
            <person name="Reiss B."/>
            <person name="Renner T."/>
            <person name="Rombauts S."/>
            <person name="Rushton P."/>
            <person name="Sanderfoot A."/>
            <person name="Schween G."/>
            <person name="Shiu S.-H."/>
            <person name="Stueber K."/>
            <person name="Theodoulou F.L."/>
            <person name="Tu H."/>
            <person name="Van de Peer Y."/>
            <person name="Verrier P.J."/>
            <person name="Waters E."/>
            <person name="Wood A."/>
            <person name="Yang L."/>
            <person name="Cove D."/>
            <person name="Cuming A."/>
            <person name="Hasebe M."/>
            <person name="Lucas S."/>
            <person name="Mishler D.B."/>
            <person name="Reski R."/>
            <person name="Grigoriev I."/>
            <person name="Quatrano R.S."/>
            <person name="Boore J.L."/>
        </authorList>
    </citation>
    <scope>NUCLEOTIDE SEQUENCE [LARGE SCALE GENOMIC DNA]</scope>
    <source>
        <strain evidence="5 6">cv. Gransden 2004</strain>
    </source>
</reference>